<dbReference type="OrthoDB" id="6032027at2759"/>
<proteinExistence type="predicted"/>
<evidence type="ECO:0000313" key="1">
    <source>
        <dbReference type="EnsemblMetazoa" id="CLYHEMP013177.1"/>
    </source>
</evidence>
<dbReference type="AlphaFoldDB" id="A0A7M5WU97"/>
<keyword evidence="2" id="KW-1185">Reference proteome</keyword>
<sequence length="979" mass="112739">SVVEGPLLKFTSAFIKIENFGVRRSDDSVWKAGKKRVRDGYKGVRNLYIEDSRVIKLICEINKEPKYLYPIFKCTAFKEEDITFQAPICSVSKLKISNVASAILQELKLTTEKIWPGTNFFGLTSSAYRKFLEGEGKERDSLIAPSSENTEIISSIATEENNMGTTSEKSGFGIDNVKSTKHCKWVGVIDYGDTSSGVKPIAFENLLIHVGFTSQRLVNCKDNNTKLVSCKVIYNEILGAISFQLSTEDGQSFENTKISKAVNTFLMQIECVSTTNWSGFDFYGFRLQQVKTNLKLLKPTRSNSSAKKNETDQKNHSKVLKNVSNILHRNAGPTKDLSKSSYKTARNQAIHSVVDATCFGDIKSYIDYLIENHGDIVFESMIDNKEMSKRLDKSKDMPIRQISVKDSCEILVGKCDLSQREYKALKSLLLRSNVHLASYKDAKDYAYELDVGEIYYLSHWQDKNDCKINCMHASTGVISSLNQVTSTLELFQRFEFIDLGRTAKLVEYLNSKSLKYQNFDKDKRTIFLRDTGDNFRATKNYPTEQISFSIMNMKELLNSPYGQFATSLFRGTEKRETLISHGQAHFNELEELVEKGATLTLPDGNTEHFNVVVFFVADLSYVKEVIGKASCTSTYGCYRCEKPIHLWHAKNLVRANEQSQEQHAQLGKKAFEILGEQPDKDSPKYKEFIRNNLAQWAQPIFTSYIIETMPPCGLHLILAIHRYLWTYLYHIISKRGQEDQITTALRHIQLDYLAYQIECYHKSKKKMYDGSDTLKMIGNDCKIFEMNIDKFLDVFIKKGEKKTSMTYYRLRKISQLYNKFRDIARTIRSVNPSQEEVDQFETKVEDFFQKMKEFCGDDAIKRKPYLHILREHIPPILKLWFSILGWGYGYFHCSAGEHLNKQMKTLERYGTNNKDNRFIKILKKIRLRQFHFSQSVLKNESSITCSRCHEVGHNCKNKSCRLHPDQPMEYHPPTDTEDN</sequence>
<protein>
    <submittedName>
        <fullName evidence="1">Uncharacterized protein</fullName>
    </submittedName>
</protein>
<dbReference type="Proteomes" id="UP000594262">
    <property type="component" value="Unplaced"/>
</dbReference>
<evidence type="ECO:0000313" key="2">
    <source>
        <dbReference type="Proteomes" id="UP000594262"/>
    </source>
</evidence>
<reference evidence="1" key="1">
    <citation type="submission" date="2021-01" db="UniProtKB">
        <authorList>
            <consortium name="EnsemblMetazoa"/>
        </authorList>
    </citation>
    <scope>IDENTIFICATION</scope>
</reference>
<accession>A0A7M5WU97</accession>
<dbReference type="EnsemblMetazoa" id="CLYHEMT013177.1">
    <property type="protein sequence ID" value="CLYHEMP013177.1"/>
    <property type="gene ID" value="CLYHEMG013177"/>
</dbReference>
<name>A0A7M5WU97_9CNID</name>
<organism evidence="1 2">
    <name type="scientific">Clytia hemisphaerica</name>
    <dbReference type="NCBI Taxonomy" id="252671"/>
    <lineage>
        <taxon>Eukaryota</taxon>
        <taxon>Metazoa</taxon>
        <taxon>Cnidaria</taxon>
        <taxon>Hydrozoa</taxon>
        <taxon>Hydroidolina</taxon>
        <taxon>Leptothecata</taxon>
        <taxon>Obeliida</taxon>
        <taxon>Clytiidae</taxon>
        <taxon>Clytia</taxon>
    </lineage>
</organism>